<evidence type="ECO:0000259" key="2">
    <source>
        <dbReference type="Pfam" id="PF20811"/>
    </source>
</evidence>
<dbReference type="InterPro" id="IPR048362">
    <property type="entry name" value="PARG_helical"/>
</dbReference>
<keyword evidence="4" id="KW-1185">Reference proteome</keyword>
<accession>A0ABR2MUN8</accession>
<proteinExistence type="predicted"/>
<dbReference type="Proteomes" id="UP001412067">
    <property type="component" value="Unassembled WGS sequence"/>
</dbReference>
<protein>
    <submittedName>
        <fullName evidence="3">Poly(ADP-ribose) glycohydrolase 1</fullName>
    </submittedName>
</protein>
<evidence type="ECO:0000313" key="3">
    <source>
        <dbReference type="EMBL" id="KAK8967324.1"/>
    </source>
</evidence>
<reference evidence="3 4" key="1">
    <citation type="journal article" date="2022" name="Nat. Plants">
        <title>Genomes of leafy and leafless Platanthera orchids illuminate the evolution of mycoheterotrophy.</title>
        <authorList>
            <person name="Li M.H."/>
            <person name="Liu K.W."/>
            <person name="Li Z."/>
            <person name="Lu H.C."/>
            <person name="Ye Q.L."/>
            <person name="Zhang D."/>
            <person name="Wang J.Y."/>
            <person name="Li Y.F."/>
            <person name="Zhong Z.M."/>
            <person name="Liu X."/>
            <person name="Yu X."/>
            <person name="Liu D.K."/>
            <person name="Tu X.D."/>
            <person name="Liu B."/>
            <person name="Hao Y."/>
            <person name="Liao X.Y."/>
            <person name="Jiang Y.T."/>
            <person name="Sun W.H."/>
            <person name="Chen J."/>
            <person name="Chen Y.Q."/>
            <person name="Ai Y."/>
            <person name="Zhai J.W."/>
            <person name="Wu S.S."/>
            <person name="Zhou Z."/>
            <person name="Hsiao Y.Y."/>
            <person name="Wu W.L."/>
            <person name="Chen Y.Y."/>
            <person name="Lin Y.F."/>
            <person name="Hsu J.L."/>
            <person name="Li C.Y."/>
            <person name="Wang Z.W."/>
            <person name="Zhao X."/>
            <person name="Zhong W.Y."/>
            <person name="Ma X.K."/>
            <person name="Ma L."/>
            <person name="Huang J."/>
            <person name="Chen G.Z."/>
            <person name="Huang M.Z."/>
            <person name="Huang L."/>
            <person name="Peng D.H."/>
            <person name="Luo Y.B."/>
            <person name="Zou S.Q."/>
            <person name="Chen S.P."/>
            <person name="Lan S."/>
            <person name="Tsai W.C."/>
            <person name="Van de Peer Y."/>
            <person name="Liu Z.J."/>
        </authorList>
    </citation>
    <scope>NUCLEOTIDE SEQUENCE [LARGE SCALE GENOMIC DNA]</scope>
    <source>
        <strain evidence="3">Lor288</strain>
    </source>
</reference>
<gene>
    <name evidence="3" type="primary">PARG1</name>
    <name evidence="3" type="ORF">KSP40_PGU017396</name>
</gene>
<feature type="region of interest" description="Disordered" evidence="1">
    <location>
        <begin position="213"/>
        <end position="238"/>
    </location>
</feature>
<sequence length="262" mass="28999">MERREDLKSILPLLPFILRSSSLFWPSKALESLKALALGPDLSRVCSGEILFDAIVDIRDSLGLSHERLASHAGDGYSLFFDEVAPRPVALLIIRISSLKVFFLFIFCWKLMSRMDSRAWFGKVVPKLATLLLQLPSLLEAHYLDSDAKFGEGKAGLRLIDQQEAGIVILSQVHAPNSASNFYAYYLSSTAIFNFQSLNKRSKKVLTKLVSTKRRPPAPAVPSLRRPPDPTGITPPFLPGPARPVACGRLAVAAPGFYWHDP</sequence>
<organism evidence="3 4">
    <name type="scientific">Platanthera guangdongensis</name>
    <dbReference type="NCBI Taxonomy" id="2320717"/>
    <lineage>
        <taxon>Eukaryota</taxon>
        <taxon>Viridiplantae</taxon>
        <taxon>Streptophyta</taxon>
        <taxon>Embryophyta</taxon>
        <taxon>Tracheophyta</taxon>
        <taxon>Spermatophyta</taxon>
        <taxon>Magnoliopsida</taxon>
        <taxon>Liliopsida</taxon>
        <taxon>Asparagales</taxon>
        <taxon>Orchidaceae</taxon>
        <taxon>Orchidoideae</taxon>
        <taxon>Orchideae</taxon>
        <taxon>Orchidinae</taxon>
        <taxon>Platanthera</taxon>
    </lineage>
</organism>
<feature type="domain" description="PARG helical" evidence="2">
    <location>
        <begin position="112"/>
        <end position="175"/>
    </location>
</feature>
<evidence type="ECO:0000256" key="1">
    <source>
        <dbReference type="SAM" id="MobiDB-lite"/>
    </source>
</evidence>
<evidence type="ECO:0000313" key="4">
    <source>
        <dbReference type="Proteomes" id="UP001412067"/>
    </source>
</evidence>
<dbReference type="EMBL" id="JBBWWR010000005">
    <property type="protein sequence ID" value="KAK8967324.1"/>
    <property type="molecule type" value="Genomic_DNA"/>
</dbReference>
<dbReference type="Pfam" id="PF20811">
    <property type="entry name" value="PARG_cat_N"/>
    <property type="match status" value="1"/>
</dbReference>
<name>A0ABR2MUN8_9ASPA</name>
<comment type="caution">
    <text evidence="3">The sequence shown here is derived from an EMBL/GenBank/DDBJ whole genome shotgun (WGS) entry which is preliminary data.</text>
</comment>